<protein>
    <recommendedName>
        <fullName evidence="4">VCBS repeat-containing protein</fullName>
    </recommendedName>
</protein>
<name>A0A1I1TUA9_9GAMM</name>
<dbReference type="EMBL" id="FOLO01000073">
    <property type="protein sequence ID" value="SFD60828.1"/>
    <property type="molecule type" value="Genomic_DNA"/>
</dbReference>
<dbReference type="AlphaFoldDB" id="A0A1I1TUA9"/>
<dbReference type="PANTHER" id="PTHR39431">
    <property type="entry name" value="FRPA/C-RELATED PROTEIN"/>
    <property type="match status" value="1"/>
</dbReference>
<dbReference type="PANTHER" id="PTHR39431:SF1">
    <property type="entry name" value="FRPA_C-RELATED PROTEIN"/>
    <property type="match status" value="1"/>
</dbReference>
<reference evidence="2 3" key="1">
    <citation type="submission" date="2016-10" db="EMBL/GenBank/DDBJ databases">
        <authorList>
            <person name="de Groot N.N."/>
        </authorList>
    </citation>
    <scope>NUCLEOTIDE SEQUENCE [LARGE SCALE GENOMIC DNA]</scope>
    <source>
        <strain evidence="2 3">DSM 6059</strain>
    </source>
</reference>
<evidence type="ECO:0000256" key="1">
    <source>
        <dbReference type="SAM" id="Coils"/>
    </source>
</evidence>
<dbReference type="STRING" id="1123010.SAMN02745724_04962"/>
<evidence type="ECO:0000313" key="2">
    <source>
        <dbReference type="EMBL" id="SFD60828.1"/>
    </source>
</evidence>
<proteinExistence type="predicted"/>
<gene>
    <name evidence="2" type="ORF">SAMN02745724_04962</name>
</gene>
<evidence type="ECO:0008006" key="4">
    <source>
        <dbReference type="Google" id="ProtNLM"/>
    </source>
</evidence>
<keyword evidence="3" id="KW-1185">Reference proteome</keyword>
<sequence length="493" mass="55396">MKIDNYRLDMQTSITDFSKKLQKIQINTVQTNNTEQQQGISRITADKTQYSYTARELAATSVKQLSTSNVLDKDGQLNTVSHESHLEQLISNLMVQKLTLSNINFDNELDLSLEQSLDITQNSDTPVNTQLDNQISQPSNTEVAAFEFSSNFIEYETQKMHFQAQGEVTLEDGRAIDFNLSLSMNREYFKQEVLEVSKTSVPLTYDPLVLDLAGNGPSFSQMKFDFDINNDGQNENLAFLGQGSGFLVLDKNQDGRINNGSELFGGVSGQGFKELAVHDEDGNMWIDENDAVFEKLQIWHLDDNGEKQLISLKDAGVGAIYLGSNDNGFTLKDSHNNALGTIQKSGVFLKEDGQVSSISQFDLSSQDGLKTGLNSNFDSIETKHNMIQKQNELNRFVSWFGSEETLAKIDFLIEKFEAKKLEGVSALQEQNKSETVQEEIEEPVFDFLKAQLDRAQKNLDELKKQFNTEDSEIGIKFSHMSDLVAMLKSLKED</sequence>
<dbReference type="Proteomes" id="UP000198862">
    <property type="component" value="Unassembled WGS sequence"/>
</dbReference>
<dbReference type="OrthoDB" id="1676884at2"/>
<keyword evidence="1" id="KW-0175">Coiled coil</keyword>
<feature type="coiled-coil region" evidence="1">
    <location>
        <begin position="445"/>
        <end position="472"/>
    </location>
</feature>
<evidence type="ECO:0000313" key="3">
    <source>
        <dbReference type="Proteomes" id="UP000198862"/>
    </source>
</evidence>
<dbReference type="RefSeq" id="WP_091991153.1">
    <property type="nucleotide sequence ID" value="NZ_FOLO01000073.1"/>
</dbReference>
<accession>A0A1I1TUA9</accession>
<organism evidence="2 3">
    <name type="scientific">Pseudoalteromonas denitrificans DSM 6059</name>
    <dbReference type="NCBI Taxonomy" id="1123010"/>
    <lineage>
        <taxon>Bacteria</taxon>
        <taxon>Pseudomonadati</taxon>
        <taxon>Pseudomonadota</taxon>
        <taxon>Gammaproteobacteria</taxon>
        <taxon>Alteromonadales</taxon>
        <taxon>Pseudoalteromonadaceae</taxon>
        <taxon>Pseudoalteromonas</taxon>
    </lineage>
</organism>